<dbReference type="PANTHER" id="PTHR22749:SF6">
    <property type="entry name" value="RIBOFLAVIN KINASE"/>
    <property type="match status" value="1"/>
</dbReference>
<keyword evidence="7 15" id="KW-0548">Nucleotidyltransferase</keyword>
<evidence type="ECO:0000256" key="7">
    <source>
        <dbReference type="ARBA" id="ARBA00022695"/>
    </source>
</evidence>
<keyword evidence="11 15" id="KW-0067">ATP-binding</keyword>
<keyword evidence="10 15" id="KW-0274">FAD</keyword>
<evidence type="ECO:0000256" key="12">
    <source>
        <dbReference type="ARBA" id="ARBA00023268"/>
    </source>
</evidence>
<dbReference type="SUPFAM" id="SSF82114">
    <property type="entry name" value="Riboflavin kinase-like"/>
    <property type="match status" value="1"/>
</dbReference>
<evidence type="ECO:0000313" key="18">
    <source>
        <dbReference type="Proteomes" id="UP001156601"/>
    </source>
</evidence>
<dbReference type="NCBIfam" id="NF004160">
    <property type="entry name" value="PRK05627.1-3"/>
    <property type="match status" value="1"/>
</dbReference>
<dbReference type="Proteomes" id="UP001156601">
    <property type="component" value="Unassembled WGS sequence"/>
</dbReference>
<dbReference type="EC" id="2.7.7.2" evidence="15"/>
<keyword evidence="9 15" id="KW-0418">Kinase</keyword>
<gene>
    <name evidence="17" type="ORF">GCM10007852_39280</name>
</gene>
<evidence type="ECO:0000256" key="4">
    <source>
        <dbReference type="ARBA" id="ARBA00022630"/>
    </source>
</evidence>
<evidence type="ECO:0000256" key="15">
    <source>
        <dbReference type="PIRNR" id="PIRNR004491"/>
    </source>
</evidence>
<dbReference type="InterPro" id="IPR023465">
    <property type="entry name" value="Riboflavin_kinase_dom_sf"/>
</dbReference>
<dbReference type="NCBIfam" id="TIGR00083">
    <property type="entry name" value="ribF"/>
    <property type="match status" value="1"/>
</dbReference>
<keyword evidence="6 15" id="KW-0808">Transferase</keyword>
<dbReference type="InterPro" id="IPR015865">
    <property type="entry name" value="Riboflavin_kinase_bac/euk"/>
</dbReference>
<dbReference type="SMART" id="SM00904">
    <property type="entry name" value="Flavokinase"/>
    <property type="match status" value="1"/>
</dbReference>
<dbReference type="GO" id="GO:0009398">
    <property type="term" value="P:FMN biosynthetic process"/>
    <property type="evidence" value="ECO:0007669"/>
    <property type="project" value="UniProtKB-UniRule"/>
</dbReference>
<dbReference type="InterPro" id="IPR015864">
    <property type="entry name" value="FAD_synthase"/>
</dbReference>
<dbReference type="GO" id="GO:0006747">
    <property type="term" value="P:FAD biosynthetic process"/>
    <property type="evidence" value="ECO:0007669"/>
    <property type="project" value="UniProtKB-UniRule"/>
</dbReference>
<dbReference type="NCBIfam" id="NF004162">
    <property type="entry name" value="PRK05627.1-5"/>
    <property type="match status" value="1"/>
</dbReference>
<dbReference type="FunFam" id="3.40.50.620:FF:000021">
    <property type="entry name" value="Riboflavin biosynthesis protein"/>
    <property type="match status" value="1"/>
</dbReference>
<dbReference type="RefSeq" id="WP_284219439.1">
    <property type="nucleotide sequence ID" value="NZ_BSOT01000019.1"/>
</dbReference>
<proteinExistence type="inferred from homology"/>
<name>A0AA37T2W3_9ALTE</name>
<dbReference type="AlphaFoldDB" id="A0AA37T2W3"/>
<protein>
    <recommendedName>
        <fullName evidence="15">Riboflavin biosynthesis protein</fullName>
    </recommendedName>
    <domain>
        <recommendedName>
            <fullName evidence="15">Riboflavin kinase</fullName>
            <ecNumber evidence="15">2.7.1.26</ecNumber>
        </recommendedName>
        <alternativeName>
            <fullName evidence="15">Flavokinase</fullName>
        </alternativeName>
    </domain>
    <domain>
        <recommendedName>
            <fullName evidence="15">FMN adenylyltransferase</fullName>
            <ecNumber evidence="15">2.7.7.2</ecNumber>
        </recommendedName>
        <alternativeName>
            <fullName evidence="15">FAD pyrophosphorylase</fullName>
        </alternativeName>
        <alternativeName>
            <fullName evidence="15">FAD synthase</fullName>
        </alternativeName>
    </domain>
</protein>
<sequence>MELVRGIHNIEHRHHGCVLTIGKFDGVHQGHKAVLNNLIEQAKRLNLPSAVMVFEPQPEEVFAPDKAPARLSSLRDKYEQLRDIGIDRLICVRFDTKFASQTPEQFVEALLVNQLGVKFLVVGDDFRFGCKRLGDFEFLRQSSATFGFEVVSTQSYRLKNCRISSTEIRDALSTSRFKDANEMLGRAYAIKGRVVHGEKNGRTIGFPTANVIIKHKKAPVHGVFAVVVQWQNERRLGIANLGKRPTLHGKRMQLEVHIFDFKDDLYGKRICIEFVAKIRDEQKFKNIDELKEQIKLDVKQAKRLLKI</sequence>
<comment type="pathway">
    <text evidence="3 15">Cofactor biosynthesis; FMN biosynthesis; FMN from riboflavin (ATP route): step 1/1.</text>
</comment>
<feature type="domain" description="Riboflavin kinase" evidence="16">
    <location>
        <begin position="183"/>
        <end position="306"/>
    </location>
</feature>
<comment type="function">
    <text evidence="1">Catalyzes the phosphorylation of riboflavin to FMN followed by the adenylation of FMN to FAD.</text>
</comment>
<dbReference type="FunFam" id="2.40.30.30:FF:000003">
    <property type="entry name" value="Riboflavin biosynthesis protein"/>
    <property type="match status" value="1"/>
</dbReference>
<keyword evidence="18" id="KW-1185">Reference proteome</keyword>
<dbReference type="SUPFAM" id="SSF52374">
    <property type="entry name" value="Nucleotidylyl transferase"/>
    <property type="match status" value="1"/>
</dbReference>
<dbReference type="GO" id="GO:0005524">
    <property type="term" value="F:ATP binding"/>
    <property type="evidence" value="ECO:0007669"/>
    <property type="project" value="UniProtKB-UniRule"/>
</dbReference>
<evidence type="ECO:0000313" key="17">
    <source>
        <dbReference type="EMBL" id="GLR73020.1"/>
    </source>
</evidence>
<evidence type="ECO:0000256" key="11">
    <source>
        <dbReference type="ARBA" id="ARBA00022840"/>
    </source>
</evidence>
<dbReference type="InterPro" id="IPR002606">
    <property type="entry name" value="Riboflavin_kinase_bac"/>
</dbReference>
<dbReference type="Pfam" id="PF01687">
    <property type="entry name" value="Flavokinase"/>
    <property type="match status" value="1"/>
</dbReference>
<dbReference type="EC" id="2.7.1.26" evidence="15"/>
<comment type="similarity">
    <text evidence="15">Belongs to the ribF family.</text>
</comment>
<dbReference type="InterPro" id="IPR014729">
    <property type="entry name" value="Rossmann-like_a/b/a_fold"/>
</dbReference>
<dbReference type="EMBL" id="BSOT01000019">
    <property type="protein sequence ID" value="GLR73020.1"/>
    <property type="molecule type" value="Genomic_DNA"/>
</dbReference>
<evidence type="ECO:0000256" key="2">
    <source>
        <dbReference type="ARBA" id="ARBA00004726"/>
    </source>
</evidence>
<keyword evidence="5 15" id="KW-0288">FMN</keyword>
<comment type="pathway">
    <text evidence="2 15">Cofactor biosynthesis; FAD biosynthesis; FAD from FMN: step 1/1.</text>
</comment>
<evidence type="ECO:0000259" key="16">
    <source>
        <dbReference type="SMART" id="SM00904"/>
    </source>
</evidence>
<dbReference type="NCBIfam" id="NF004163">
    <property type="entry name" value="PRK05627.1-6"/>
    <property type="match status" value="1"/>
</dbReference>
<dbReference type="NCBIfam" id="NF004159">
    <property type="entry name" value="PRK05627.1-2"/>
    <property type="match status" value="1"/>
</dbReference>
<comment type="catalytic activity">
    <reaction evidence="13 15">
        <text>riboflavin + ATP = FMN + ADP + H(+)</text>
        <dbReference type="Rhea" id="RHEA:14357"/>
        <dbReference type="ChEBI" id="CHEBI:15378"/>
        <dbReference type="ChEBI" id="CHEBI:30616"/>
        <dbReference type="ChEBI" id="CHEBI:57986"/>
        <dbReference type="ChEBI" id="CHEBI:58210"/>
        <dbReference type="ChEBI" id="CHEBI:456216"/>
        <dbReference type="EC" id="2.7.1.26"/>
    </reaction>
</comment>
<evidence type="ECO:0000256" key="8">
    <source>
        <dbReference type="ARBA" id="ARBA00022741"/>
    </source>
</evidence>
<evidence type="ECO:0000256" key="6">
    <source>
        <dbReference type="ARBA" id="ARBA00022679"/>
    </source>
</evidence>
<evidence type="ECO:0000256" key="5">
    <source>
        <dbReference type="ARBA" id="ARBA00022643"/>
    </source>
</evidence>
<organism evidence="17 18">
    <name type="scientific">Agaribacter marinus</name>
    <dbReference type="NCBI Taxonomy" id="1431249"/>
    <lineage>
        <taxon>Bacteria</taxon>
        <taxon>Pseudomonadati</taxon>
        <taxon>Pseudomonadota</taxon>
        <taxon>Gammaproteobacteria</taxon>
        <taxon>Alteromonadales</taxon>
        <taxon>Alteromonadaceae</taxon>
        <taxon>Agaribacter</taxon>
    </lineage>
</organism>
<keyword evidence="8 15" id="KW-0547">Nucleotide-binding</keyword>
<evidence type="ECO:0000256" key="13">
    <source>
        <dbReference type="ARBA" id="ARBA00047880"/>
    </source>
</evidence>
<reference evidence="17" key="2">
    <citation type="submission" date="2023-01" db="EMBL/GenBank/DDBJ databases">
        <title>Draft genome sequence of Agaribacter marinus strain NBRC 110023.</title>
        <authorList>
            <person name="Sun Q."/>
            <person name="Mori K."/>
        </authorList>
    </citation>
    <scope>NUCLEOTIDE SEQUENCE</scope>
    <source>
        <strain evidence="17">NBRC 110023</strain>
    </source>
</reference>
<dbReference type="PIRSF" id="PIRSF004491">
    <property type="entry name" value="FAD_Synth"/>
    <property type="match status" value="1"/>
</dbReference>
<keyword evidence="12" id="KW-0511">Multifunctional enzyme</keyword>
<evidence type="ECO:0000256" key="14">
    <source>
        <dbReference type="ARBA" id="ARBA00049494"/>
    </source>
</evidence>
<dbReference type="PANTHER" id="PTHR22749">
    <property type="entry name" value="RIBOFLAVIN KINASE/FMN ADENYLYLTRANSFERASE"/>
    <property type="match status" value="1"/>
</dbReference>
<comment type="caution">
    <text evidence="17">The sequence shown here is derived from an EMBL/GenBank/DDBJ whole genome shotgun (WGS) entry which is preliminary data.</text>
</comment>
<dbReference type="GO" id="GO:0003919">
    <property type="term" value="F:FMN adenylyltransferase activity"/>
    <property type="evidence" value="ECO:0007669"/>
    <property type="project" value="UniProtKB-UniRule"/>
</dbReference>
<dbReference type="Gene3D" id="3.40.50.620">
    <property type="entry name" value="HUPs"/>
    <property type="match status" value="1"/>
</dbReference>
<evidence type="ECO:0000256" key="3">
    <source>
        <dbReference type="ARBA" id="ARBA00005201"/>
    </source>
</evidence>
<dbReference type="Pfam" id="PF06574">
    <property type="entry name" value="FAD_syn"/>
    <property type="match status" value="1"/>
</dbReference>
<keyword evidence="4 15" id="KW-0285">Flavoprotein</keyword>
<dbReference type="GO" id="GO:0009231">
    <property type="term" value="P:riboflavin biosynthetic process"/>
    <property type="evidence" value="ECO:0007669"/>
    <property type="project" value="InterPro"/>
</dbReference>
<evidence type="ECO:0000256" key="9">
    <source>
        <dbReference type="ARBA" id="ARBA00022777"/>
    </source>
</evidence>
<dbReference type="Gene3D" id="2.40.30.30">
    <property type="entry name" value="Riboflavin kinase-like"/>
    <property type="match status" value="1"/>
</dbReference>
<accession>A0AA37T2W3</accession>
<reference evidence="17" key="1">
    <citation type="journal article" date="2014" name="Int. J. Syst. Evol. Microbiol.">
        <title>Complete genome sequence of Corynebacterium casei LMG S-19264T (=DSM 44701T), isolated from a smear-ripened cheese.</title>
        <authorList>
            <consortium name="US DOE Joint Genome Institute (JGI-PGF)"/>
            <person name="Walter F."/>
            <person name="Albersmeier A."/>
            <person name="Kalinowski J."/>
            <person name="Ruckert C."/>
        </authorList>
    </citation>
    <scope>NUCLEOTIDE SEQUENCE</scope>
    <source>
        <strain evidence="17">NBRC 110023</strain>
    </source>
</reference>
<comment type="catalytic activity">
    <reaction evidence="14 15">
        <text>FMN + ATP + H(+) = FAD + diphosphate</text>
        <dbReference type="Rhea" id="RHEA:17237"/>
        <dbReference type="ChEBI" id="CHEBI:15378"/>
        <dbReference type="ChEBI" id="CHEBI:30616"/>
        <dbReference type="ChEBI" id="CHEBI:33019"/>
        <dbReference type="ChEBI" id="CHEBI:57692"/>
        <dbReference type="ChEBI" id="CHEBI:58210"/>
        <dbReference type="EC" id="2.7.7.2"/>
    </reaction>
</comment>
<dbReference type="CDD" id="cd02064">
    <property type="entry name" value="FAD_synthetase_N"/>
    <property type="match status" value="1"/>
</dbReference>
<dbReference type="InterPro" id="IPR023468">
    <property type="entry name" value="Riboflavin_kinase"/>
</dbReference>
<dbReference type="GO" id="GO:0008531">
    <property type="term" value="F:riboflavin kinase activity"/>
    <property type="evidence" value="ECO:0007669"/>
    <property type="project" value="UniProtKB-UniRule"/>
</dbReference>
<evidence type="ECO:0000256" key="1">
    <source>
        <dbReference type="ARBA" id="ARBA00002121"/>
    </source>
</evidence>
<evidence type="ECO:0000256" key="10">
    <source>
        <dbReference type="ARBA" id="ARBA00022827"/>
    </source>
</evidence>